<name>A0A3B9GYW1_9PROT</name>
<feature type="active site" description="Proton acceptor" evidence="7">
    <location>
        <position position="42"/>
    </location>
</feature>
<keyword evidence="3" id="KW-0378">Hydrolase</keyword>
<dbReference type="InterPro" id="IPR001967">
    <property type="entry name" value="Peptidase_S11_N"/>
</dbReference>
<evidence type="ECO:0000259" key="11">
    <source>
        <dbReference type="Pfam" id="PF00768"/>
    </source>
</evidence>
<evidence type="ECO:0000256" key="10">
    <source>
        <dbReference type="SAM" id="MobiDB-lite"/>
    </source>
</evidence>
<keyword evidence="12" id="KW-0121">Carboxypeptidase</keyword>
<protein>
    <submittedName>
        <fullName evidence="12">D-alanyl-D-alanine carboxypeptidase</fullName>
    </submittedName>
</protein>
<evidence type="ECO:0000256" key="1">
    <source>
        <dbReference type="ARBA" id="ARBA00007164"/>
    </source>
</evidence>
<accession>A0A3B9GYW1</accession>
<organism evidence="12 13">
    <name type="scientific">Hyphomonas adhaerens</name>
    <dbReference type="NCBI Taxonomy" id="81029"/>
    <lineage>
        <taxon>Bacteria</taxon>
        <taxon>Pseudomonadati</taxon>
        <taxon>Pseudomonadota</taxon>
        <taxon>Alphaproteobacteria</taxon>
        <taxon>Hyphomonadales</taxon>
        <taxon>Hyphomonadaceae</taxon>
        <taxon>Hyphomonas</taxon>
    </lineage>
</organism>
<evidence type="ECO:0000313" key="13">
    <source>
        <dbReference type="Proteomes" id="UP000259610"/>
    </source>
</evidence>
<dbReference type="PANTHER" id="PTHR21581">
    <property type="entry name" value="D-ALANYL-D-ALANINE CARBOXYPEPTIDASE"/>
    <property type="match status" value="1"/>
</dbReference>
<dbReference type="Gene3D" id="3.40.710.10">
    <property type="entry name" value="DD-peptidase/beta-lactamase superfamily"/>
    <property type="match status" value="1"/>
</dbReference>
<keyword evidence="5" id="KW-0573">Peptidoglycan synthesis</keyword>
<evidence type="ECO:0000256" key="3">
    <source>
        <dbReference type="ARBA" id="ARBA00022801"/>
    </source>
</evidence>
<evidence type="ECO:0000313" key="12">
    <source>
        <dbReference type="EMBL" id="HAE27632.1"/>
    </source>
</evidence>
<sequence length="382" mass="41200">MAFGGGTALAEKYAAIVIDADTQQVLHDRHADEPRYPASLTKVMTLYMLFDALKSGEVTLDERMTVSRFAASQAPSNLKLRTGSTIRVRDAIGALVTKSANDVAVVVAERLGGTERRFAQLMTVKAKALGLENTRFVNASGLPDTRQLTTARDMALLADAMLTDHADYYHYFATKKFSWGRKTYKNHNNLLGDVDGVDGIKTGYTRASGFNLMASAKRDGHRIIAIMLGGTTARARDRHVEVLLEAAFSSYTLPADDPELRTRLAFAMLNEPLNPEAAAEPMLNGKPLSVILATEAAAQKLAANDNQPAEAAQGDADDTPVAPVLDAPVLVAESAPAGPEAREAILPIDPEQTSIGRHFAAAPALEEPAFSPEEYRRRQLAK</sequence>
<feature type="compositionally biased region" description="Basic and acidic residues" evidence="10">
    <location>
        <begin position="373"/>
        <end position="382"/>
    </location>
</feature>
<evidence type="ECO:0000256" key="2">
    <source>
        <dbReference type="ARBA" id="ARBA00022729"/>
    </source>
</evidence>
<comment type="caution">
    <text evidence="12">The sequence shown here is derived from an EMBL/GenBank/DDBJ whole genome shotgun (WGS) entry which is preliminary data.</text>
</comment>
<evidence type="ECO:0000256" key="6">
    <source>
        <dbReference type="ARBA" id="ARBA00023316"/>
    </source>
</evidence>
<feature type="active site" evidence="7">
    <location>
        <position position="99"/>
    </location>
</feature>
<dbReference type="GO" id="GO:0008360">
    <property type="term" value="P:regulation of cell shape"/>
    <property type="evidence" value="ECO:0007669"/>
    <property type="project" value="UniProtKB-KW"/>
</dbReference>
<dbReference type="AlphaFoldDB" id="A0A3B9GYW1"/>
<evidence type="ECO:0000256" key="9">
    <source>
        <dbReference type="RuleBase" id="RU004016"/>
    </source>
</evidence>
<dbReference type="Proteomes" id="UP000259610">
    <property type="component" value="Unassembled WGS sequence"/>
</dbReference>
<reference evidence="12 13" key="1">
    <citation type="journal article" date="2018" name="Nat. Biotechnol.">
        <title>A standardized bacterial taxonomy based on genome phylogeny substantially revises the tree of life.</title>
        <authorList>
            <person name="Parks D.H."/>
            <person name="Chuvochina M."/>
            <person name="Waite D.W."/>
            <person name="Rinke C."/>
            <person name="Skarshewski A."/>
            <person name="Chaumeil P.A."/>
            <person name="Hugenholtz P."/>
        </authorList>
    </citation>
    <scope>NUCLEOTIDE SEQUENCE [LARGE SCALE GENOMIC DNA]</scope>
    <source>
        <strain evidence="12">UBA8733</strain>
    </source>
</reference>
<dbReference type="Pfam" id="PF00768">
    <property type="entry name" value="Peptidase_S11"/>
    <property type="match status" value="1"/>
</dbReference>
<feature type="region of interest" description="Disordered" evidence="10">
    <location>
        <begin position="363"/>
        <end position="382"/>
    </location>
</feature>
<keyword evidence="6" id="KW-0961">Cell wall biogenesis/degradation</keyword>
<keyword evidence="12" id="KW-0645">Protease</keyword>
<comment type="similarity">
    <text evidence="1 9">Belongs to the peptidase S11 family.</text>
</comment>
<dbReference type="GO" id="GO:0009252">
    <property type="term" value="P:peptidoglycan biosynthetic process"/>
    <property type="evidence" value="ECO:0007669"/>
    <property type="project" value="UniProtKB-KW"/>
</dbReference>
<feature type="domain" description="Peptidase S11 D-alanyl-D-alanine carboxypeptidase A N-terminal" evidence="11">
    <location>
        <begin position="14"/>
        <end position="231"/>
    </location>
</feature>
<evidence type="ECO:0000256" key="4">
    <source>
        <dbReference type="ARBA" id="ARBA00022960"/>
    </source>
</evidence>
<dbReference type="EMBL" id="DMAN01000239">
    <property type="protein sequence ID" value="HAE27632.1"/>
    <property type="molecule type" value="Genomic_DNA"/>
</dbReference>
<dbReference type="PANTHER" id="PTHR21581:SF6">
    <property type="entry name" value="TRAFFICKING PROTEIN PARTICLE COMPLEX SUBUNIT 12"/>
    <property type="match status" value="1"/>
</dbReference>
<feature type="compositionally biased region" description="Low complexity" evidence="10">
    <location>
        <begin position="363"/>
        <end position="372"/>
    </location>
</feature>
<gene>
    <name evidence="12" type="ORF">DCG58_10760</name>
</gene>
<proteinExistence type="inferred from homology"/>
<dbReference type="InterPro" id="IPR012338">
    <property type="entry name" value="Beta-lactam/transpept-like"/>
</dbReference>
<evidence type="ECO:0000256" key="7">
    <source>
        <dbReference type="PIRSR" id="PIRSR618044-1"/>
    </source>
</evidence>
<dbReference type="GO" id="GO:0009002">
    <property type="term" value="F:serine-type D-Ala-D-Ala carboxypeptidase activity"/>
    <property type="evidence" value="ECO:0007669"/>
    <property type="project" value="InterPro"/>
</dbReference>
<dbReference type="GO" id="GO:0006508">
    <property type="term" value="P:proteolysis"/>
    <property type="evidence" value="ECO:0007669"/>
    <property type="project" value="InterPro"/>
</dbReference>
<evidence type="ECO:0000256" key="8">
    <source>
        <dbReference type="PIRSR" id="PIRSR618044-2"/>
    </source>
</evidence>
<keyword evidence="2" id="KW-0732">Signal</keyword>
<feature type="active site" description="Acyl-ester intermediate" evidence="7">
    <location>
        <position position="39"/>
    </location>
</feature>
<evidence type="ECO:0000256" key="5">
    <source>
        <dbReference type="ARBA" id="ARBA00022984"/>
    </source>
</evidence>
<feature type="binding site" evidence="8">
    <location>
        <position position="201"/>
    </location>
    <ligand>
        <name>substrate</name>
    </ligand>
</feature>
<dbReference type="PRINTS" id="PR00725">
    <property type="entry name" value="DADACBPTASE1"/>
</dbReference>
<feature type="region of interest" description="Disordered" evidence="10">
    <location>
        <begin position="302"/>
        <end position="321"/>
    </location>
</feature>
<keyword evidence="4" id="KW-0133">Cell shape</keyword>
<dbReference type="GO" id="GO:0071555">
    <property type="term" value="P:cell wall organization"/>
    <property type="evidence" value="ECO:0007669"/>
    <property type="project" value="UniProtKB-KW"/>
</dbReference>
<dbReference type="SUPFAM" id="SSF56601">
    <property type="entry name" value="beta-lactamase/transpeptidase-like"/>
    <property type="match status" value="1"/>
</dbReference>
<dbReference type="InterPro" id="IPR018044">
    <property type="entry name" value="Peptidase_S11"/>
</dbReference>